<evidence type="ECO:0000256" key="2">
    <source>
        <dbReference type="ARBA" id="ARBA00022801"/>
    </source>
</evidence>
<keyword evidence="2 4" id="KW-0378">Hydrolase</keyword>
<dbReference type="GO" id="GO:0035539">
    <property type="term" value="F:8-oxo-7,8-dihydrodeoxyguanosine triphosphate pyrophosphatase activity"/>
    <property type="evidence" value="ECO:0007669"/>
    <property type="project" value="UniProtKB-EC"/>
</dbReference>
<dbReference type="PANTHER" id="PTHR43046:SF14">
    <property type="entry name" value="MUTT_NUDIX FAMILY PROTEIN"/>
    <property type="match status" value="1"/>
</dbReference>
<organism evidence="4">
    <name type="scientific">mine drainage metagenome</name>
    <dbReference type="NCBI Taxonomy" id="410659"/>
    <lineage>
        <taxon>unclassified sequences</taxon>
        <taxon>metagenomes</taxon>
        <taxon>ecological metagenomes</taxon>
    </lineage>
</organism>
<reference evidence="4" key="1">
    <citation type="submission" date="2016-10" db="EMBL/GenBank/DDBJ databases">
        <title>Sequence of Gallionella enrichment culture.</title>
        <authorList>
            <person name="Poehlein A."/>
            <person name="Muehling M."/>
            <person name="Daniel R."/>
        </authorList>
    </citation>
    <scope>NUCLEOTIDE SEQUENCE</scope>
</reference>
<dbReference type="EC" id="3.6.1.55" evidence="4"/>
<dbReference type="PROSITE" id="PS51462">
    <property type="entry name" value="NUDIX"/>
    <property type="match status" value="1"/>
</dbReference>
<dbReference type="EMBL" id="MLJW01000014">
    <property type="protein sequence ID" value="OIR13415.1"/>
    <property type="molecule type" value="Genomic_DNA"/>
</dbReference>
<dbReference type="SUPFAM" id="SSF55811">
    <property type="entry name" value="Nudix"/>
    <property type="match status" value="1"/>
</dbReference>
<evidence type="ECO:0000313" key="4">
    <source>
        <dbReference type="EMBL" id="OIR13415.1"/>
    </source>
</evidence>
<proteinExistence type="predicted"/>
<dbReference type="CDD" id="cd18886">
    <property type="entry name" value="NUDIX_MutT_Nudt1"/>
    <property type="match status" value="1"/>
</dbReference>
<accession>A0A1J5SY57</accession>
<name>A0A1J5SY57_9ZZZZ</name>
<sequence length="173" mass="19539">MAPVPTLKHKLAVLVFIENEQGEQLLIKRRKSPNFGNWSPIGGKVETDQGESPFECAVRETHEETGLETRISDFHLFAMISEKAYEGEAHWLLFLFRCRKPISSLPNNIDEGDFGFHPRSAVGDLSIPETDRQALWDIWDQHRDGFVALRVDCSRPGGLVVDVEEAMPPGGRR</sequence>
<comment type="cofactor">
    <cofactor evidence="1">
        <name>Mg(2+)</name>
        <dbReference type="ChEBI" id="CHEBI:18420"/>
    </cofactor>
</comment>
<protein>
    <submittedName>
        <fullName evidence="4">8-oxo-dGTP diphosphatase</fullName>
        <ecNumber evidence="4">3.6.1.55</ecNumber>
    </submittedName>
</protein>
<feature type="domain" description="Nudix hydrolase" evidence="3">
    <location>
        <begin position="8"/>
        <end position="160"/>
    </location>
</feature>
<evidence type="ECO:0000259" key="3">
    <source>
        <dbReference type="PROSITE" id="PS51462"/>
    </source>
</evidence>
<evidence type="ECO:0000256" key="1">
    <source>
        <dbReference type="ARBA" id="ARBA00001946"/>
    </source>
</evidence>
<dbReference type="AlphaFoldDB" id="A0A1J5SY57"/>
<dbReference type="Pfam" id="PF00293">
    <property type="entry name" value="NUDIX"/>
    <property type="match status" value="1"/>
</dbReference>
<gene>
    <name evidence="4" type="primary">mutX</name>
    <name evidence="4" type="ORF">GALL_52290</name>
</gene>
<dbReference type="InterPro" id="IPR015797">
    <property type="entry name" value="NUDIX_hydrolase-like_dom_sf"/>
</dbReference>
<dbReference type="Gene3D" id="3.90.79.10">
    <property type="entry name" value="Nucleoside Triphosphate Pyrophosphohydrolase"/>
    <property type="match status" value="1"/>
</dbReference>
<dbReference type="InterPro" id="IPR000086">
    <property type="entry name" value="NUDIX_hydrolase_dom"/>
</dbReference>
<comment type="caution">
    <text evidence="4">The sequence shown here is derived from an EMBL/GenBank/DDBJ whole genome shotgun (WGS) entry which is preliminary data.</text>
</comment>
<dbReference type="PANTHER" id="PTHR43046">
    <property type="entry name" value="GDP-MANNOSE MANNOSYL HYDROLASE"/>
    <property type="match status" value="1"/>
</dbReference>